<organism evidence="2 3">
    <name type="scientific">Mucilaginibacter segetis</name>
    <dbReference type="NCBI Taxonomy" id="2793071"/>
    <lineage>
        <taxon>Bacteria</taxon>
        <taxon>Pseudomonadati</taxon>
        <taxon>Bacteroidota</taxon>
        <taxon>Sphingobacteriia</taxon>
        <taxon>Sphingobacteriales</taxon>
        <taxon>Sphingobacteriaceae</taxon>
        <taxon>Mucilaginibacter</taxon>
    </lineage>
</organism>
<keyword evidence="1" id="KW-0812">Transmembrane</keyword>
<keyword evidence="1" id="KW-0472">Membrane</keyword>
<dbReference type="EMBL" id="JAEHFW010000004">
    <property type="protein sequence ID" value="MBK0381264.1"/>
    <property type="molecule type" value="Genomic_DNA"/>
</dbReference>
<dbReference type="RefSeq" id="WP_200067809.1">
    <property type="nucleotide sequence ID" value="NZ_JAEHFW010000004.1"/>
</dbReference>
<protein>
    <submittedName>
        <fullName evidence="2">Uncharacterized protein</fullName>
    </submittedName>
</protein>
<comment type="caution">
    <text evidence="2">The sequence shown here is derived from an EMBL/GenBank/DDBJ whole genome shotgun (WGS) entry which is preliminary data.</text>
</comment>
<keyword evidence="3" id="KW-1185">Reference proteome</keyword>
<gene>
    <name evidence="2" type="ORF">I5M19_18220</name>
</gene>
<dbReference type="AlphaFoldDB" id="A0A934UPC1"/>
<sequence>MKPYFRQIFLLVLVVFVYHYFSPKNKARYKITAVVNKYNNDKACPIRLYREYFLVYSSYMATDVNSVYLTDSLSFRLYLGIYDVDGEHIDTKCEGDTLVVTKKERTSDRSEWNFERITERKTYSLKQLRCNGLFE</sequence>
<proteinExistence type="predicted"/>
<evidence type="ECO:0000313" key="2">
    <source>
        <dbReference type="EMBL" id="MBK0381264.1"/>
    </source>
</evidence>
<accession>A0A934UPC1</accession>
<dbReference type="Proteomes" id="UP000613193">
    <property type="component" value="Unassembled WGS sequence"/>
</dbReference>
<evidence type="ECO:0000256" key="1">
    <source>
        <dbReference type="SAM" id="Phobius"/>
    </source>
</evidence>
<feature type="transmembrane region" description="Helical" evidence="1">
    <location>
        <begin position="6"/>
        <end position="21"/>
    </location>
</feature>
<keyword evidence="1" id="KW-1133">Transmembrane helix</keyword>
<evidence type="ECO:0000313" key="3">
    <source>
        <dbReference type="Proteomes" id="UP000613193"/>
    </source>
</evidence>
<name>A0A934UPC1_9SPHI</name>
<reference evidence="2" key="1">
    <citation type="submission" date="2020-12" db="EMBL/GenBank/DDBJ databases">
        <title>Bacterial novel species Mucilaginibacter sp. SD-g isolated from soil.</title>
        <authorList>
            <person name="Jung H.-Y."/>
        </authorList>
    </citation>
    <scope>NUCLEOTIDE SEQUENCE</scope>
    <source>
        <strain evidence="2">SD-g</strain>
    </source>
</reference>